<dbReference type="EMBL" id="JAULSR010000007">
    <property type="protein sequence ID" value="KAK0615370.1"/>
    <property type="molecule type" value="Genomic_DNA"/>
</dbReference>
<proteinExistence type="predicted"/>
<dbReference type="AlphaFoldDB" id="A0AA39WH89"/>
<dbReference type="Proteomes" id="UP001174934">
    <property type="component" value="Unassembled WGS sequence"/>
</dbReference>
<organism evidence="2 3">
    <name type="scientific">Bombardia bombarda</name>
    <dbReference type="NCBI Taxonomy" id="252184"/>
    <lineage>
        <taxon>Eukaryota</taxon>
        <taxon>Fungi</taxon>
        <taxon>Dikarya</taxon>
        <taxon>Ascomycota</taxon>
        <taxon>Pezizomycotina</taxon>
        <taxon>Sordariomycetes</taxon>
        <taxon>Sordariomycetidae</taxon>
        <taxon>Sordariales</taxon>
        <taxon>Lasiosphaeriaceae</taxon>
        <taxon>Bombardia</taxon>
    </lineage>
</organism>
<name>A0AA39WH89_9PEZI</name>
<protein>
    <submittedName>
        <fullName evidence="2">Uncharacterized protein</fullName>
    </submittedName>
</protein>
<evidence type="ECO:0000313" key="3">
    <source>
        <dbReference type="Proteomes" id="UP001174934"/>
    </source>
</evidence>
<comment type="caution">
    <text evidence="2">The sequence shown here is derived from an EMBL/GenBank/DDBJ whole genome shotgun (WGS) entry which is preliminary data.</text>
</comment>
<evidence type="ECO:0000256" key="1">
    <source>
        <dbReference type="ARBA" id="ARBA00023242"/>
    </source>
</evidence>
<reference evidence="2" key="1">
    <citation type="submission" date="2023-06" db="EMBL/GenBank/DDBJ databases">
        <title>Genome-scale phylogeny and comparative genomics of the fungal order Sordariales.</title>
        <authorList>
            <consortium name="Lawrence Berkeley National Laboratory"/>
            <person name="Hensen N."/>
            <person name="Bonometti L."/>
            <person name="Westerberg I."/>
            <person name="Brannstrom I.O."/>
            <person name="Guillou S."/>
            <person name="Cros-Aarteil S."/>
            <person name="Calhoun S."/>
            <person name="Haridas S."/>
            <person name="Kuo A."/>
            <person name="Mondo S."/>
            <person name="Pangilinan J."/>
            <person name="Riley R."/>
            <person name="LaButti K."/>
            <person name="Andreopoulos B."/>
            <person name="Lipzen A."/>
            <person name="Chen C."/>
            <person name="Yanf M."/>
            <person name="Daum C."/>
            <person name="Ng V."/>
            <person name="Clum A."/>
            <person name="Steindorff A."/>
            <person name="Ohm R."/>
            <person name="Martin F."/>
            <person name="Silar P."/>
            <person name="Natvig D."/>
            <person name="Lalanne C."/>
            <person name="Gautier V."/>
            <person name="Ament-velasquez S.L."/>
            <person name="Kruys A."/>
            <person name="Hutchinson M.I."/>
            <person name="Powell A.J."/>
            <person name="Barry K."/>
            <person name="Miller A.N."/>
            <person name="Grigoriev I.V."/>
            <person name="Debuchy R."/>
            <person name="Gladieux P."/>
            <person name="Thoren M.H."/>
            <person name="Johannesson H."/>
        </authorList>
    </citation>
    <scope>NUCLEOTIDE SEQUENCE</scope>
    <source>
        <strain evidence="2">SMH3391-2</strain>
    </source>
</reference>
<sequence length="338" mass="36586">MEADCKSLAWDQLVKQADISFAKICDGTTELSCHTILLDKARLMAETIHTVVIFESFLNGGGDAGNATSPTDSWTTHLSSAMDVFQQMYTQHEHSPAGPPDKPVLLRILDDLVSPSDQDSLDYGLDYMRNQDQAAFRFFTASLTLVENIAATALALYAVGLIAALDATKKSIDVPTSITASPHLLEFAREVEQVLHNGLRRLLDEESVDATHASQSANSISSSGSIPNPPLQPCYNHHLPQLQRESGHQVRAMALPICVAGCAAEAGTGLRERFRATMARATHSQPHHCVGDTSNPSSIVKAWKIMEAVWARSETGRSMAGWDVAACLNILGRLALLV</sequence>
<evidence type="ECO:0000313" key="2">
    <source>
        <dbReference type="EMBL" id="KAK0615370.1"/>
    </source>
</evidence>
<dbReference type="InterPro" id="IPR021858">
    <property type="entry name" value="Fun_TF"/>
</dbReference>
<keyword evidence="3" id="KW-1185">Reference proteome</keyword>
<gene>
    <name evidence="2" type="ORF">B0T17DRAFT_620158</name>
</gene>
<keyword evidence="1" id="KW-0539">Nucleus</keyword>
<dbReference type="Pfam" id="PF11951">
    <property type="entry name" value="Fungal_trans_2"/>
    <property type="match status" value="1"/>
</dbReference>
<accession>A0AA39WH89</accession>